<dbReference type="PANTHER" id="PTHR46066">
    <property type="entry name" value="CHITINASE DOMAIN-CONTAINING PROTEIN 1 FAMILY MEMBER"/>
    <property type="match status" value="1"/>
</dbReference>
<evidence type="ECO:0000256" key="5">
    <source>
        <dbReference type="ARBA" id="ARBA00022729"/>
    </source>
</evidence>
<evidence type="ECO:0000256" key="1">
    <source>
        <dbReference type="ARBA" id="ARBA00004371"/>
    </source>
</evidence>
<dbReference type="Gene3D" id="3.20.20.80">
    <property type="entry name" value="Glycosidases"/>
    <property type="match status" value="1"/>
</dbReference>
<dbReference type="AlphaFoldDB" id="A0A8B7NH64"/>
<comment type="similarity">
    <text evidence="3">Belongs to the glycosyl hydrolase 18 family.</text>
</comment>
<dbReference type="OrthoDB" id="10254444at2759"/>
<comment type="subcellular location">
    <subcellularLocation>
        <location evidence="1">Lysosome</location>
    </subcellularLocation>
    <subcellularLocation>
        <location evidence="2">Secreted</location>
    </subcellularLocation>
</comment>
<evidence type="ECO:0000256" key="4">
    <source>
        <dbReference type="ARBA" id="ARBA00022525"/>
    </source>
</evidence>
<keyword evidence="10" id="KW-1185">Reference proteome</keyword>
<dbReference type="FunFam" id="3.10.50.10:FF:000002">
    <property type="entry name" value="Chitinase domain-containing protein 1"/>
    <property type="match status" value="1"/>
</dbReference>
<reference evidence="11" key="1">
    <citation type="submission" date="2025-08" db="UniProtKB">
        <authorList>
            <consortium name="RefSeq"/>
        </authorList>
    </citation>
    <scope>IDENTIFICATION</scope>
    <source>
        <tissue evidence="11">Whole organism</tissue>
    </source>
</reference>
<organism evidence="10 11">
    <name type="scientific">Hyalella azteca</name>
    <name type="common">Amphipod</name>
    <dbReference type="NCBI Taxonomy" id="294128"/>
    <lineage>
        <taxon>Eukaryota</taxon>
        <taxon>Metazoa</taxon>
        <taxon>Ecdysozoa</taxon>
        <taxon>Arthropoda</taxon>
        <taxon>Crustacea</taxon>
        <taxon>Multicrustacea</taxon>
        <taxon>Malacostraca</taxon>
        <taxon>Eumalacostraca</taxon>
        <taxon>Peracarida</taxon>
        <taxon>Amphipoda</taxon>
        <taxon>Senticaudata</taxon>
        <taxon>Talitrida</taxon>
        <taxon>Talitroidea</taxon>
        <taxon>Hyalellidae</taxon>
        <taxon>Hyalella</taxon>
    </lineage>
</organism>
<dbReference type="OMA" id="YSINERI"/>
<feature type="domain" description="GH18" evidence="9">
    <location>
        <begin position="75"/>
        <end position="393"/>
    </location>
</feature>
<dbReference type="PANTHER" id="PTHR46066:SF2">
    <property type="entry name" value="CHITINASE DOMAIN-CONTAINING PROTEIN 1"/>
    <property type="match status" value="1"/>
</dbReference>
<dbReference type="GO" id="GO:0012505">
    <property type="term" value="C:endomembrane system"/>
    <property type="evidence" value="ECO:0007669"/>
    <property type="project" value="TreeGrafter"/>
</dbReference>
<dbReference type="PROSITE" id="PS51910">
    <property type="entry name" value="GH18_2"/>
    <property type="match status" value="1"/>
</dbReference>
<dbReference type="GeneID" id="108670033"/>
<evidence type="ECO:0000256" key="7">
    <source>
        <dbReference type="ARBA" id="ARBA00040976"/>
    </source>
</evidence>
<evidence type="ECO:0000259" key="9">
    <source>
        <dbReference type="PROSITE" id="PS51910"/>
    </source>
</evidence>
<dbReference type="GO" id="GO:0070492">
    <property type="term" value="F:oligosaccharide binding"/>
    <property type="evidence" value="ECO:0007669"/>
    <property type="project" value="TreeGrafter"/>
</dbReference>
<dbReference type="InterPro" id="IPR029070">
    <property type="entry name" value="Chitinase_insertion_sf"/>
</dbReference>
<name>A0A8B7NH64_HYAAZ</name>
<evidence type="ECO:0000313" key="10">
    <source>
        <dbReference type="Proteomes" id="UP000694843"/>
    </source>
</evidence>
<dbReference type="Proteomes" id="UP000694843">
    <property type="component" value="Unplaced"/>
</dbReference>
<keyword evidence="5 8" id="KW-0732">Signal</keyword>
<dbReference type="KEGG" id="hazt:108670033"/>
<evidence type="ECO:0000256" key="6">
    <source>
        <dbReference type="ARBA" id="ARBA00023228"/>
    </source>
</evidence>
<gene>
    <name evidence="11" type="primary">LOC108670033</name>
</gene>
<keyword evidence="6" id="KW-0458">Lysosome</keyword>
<dbReference type="InterPro" id="IPR017853">
    <property type="entry name" value="GH"/>
</dbReference>
<dbReference type="GO" id="GO:0005975">
    <property type="term" value="P:carbohydrate metabolic process"/>
    <property type="evidence" value="ECO:0007669"/>
    <property type="project" value="InterPro"/>
</dbReference>
<dbReference type="Gene3D" id="3.10.50.10">
    <property type="match status" value="1"/>
</dbReference>
<dbReference type="RefSeq" id="XP_018012972.1">
    <property type="nucleotide sequence ID" value="XM_018157483.2"/>
</dbReference>
<evidence type="ECO:0000256" key="3">
    <source>
        <dbReference type="ARBA" id="ARBA00009336"/>
    </source>
</evidence>
<dbReference type="InterPro" id="IPR001223">
    <property type="entry name" value="Glyco_hydro18_cat"/>
</dbReference>
<dbReference type="Pfam" id="PF00704">
    <property type="entry name" value="Glyco_hydro_18"/>
    <property type="match status" value="1"/>
</dbReference>
<evidence type="ECO:0000256" key="8">
    <source>
        <dbReference type="SAM" id="SignalP"/>
    </source>
</evidence>
<proteinExistence type="inferred from homology"/>
<evidence type="ECO:0000313" key="11">
    <source>
        <dbReference type="RefSeq" id="XP_018012972.1"/>
    </source>
</evidence>
<feature type="signal peptide" evidence="8">
    <location>
        <begin position="1"/>
        <end position="27"/>
    </location>
</feature>
<dbReference type="FunFam" id="3.20.20.80:FF:000028">
    <property type="entry name" value="Chitinase domain-containing protein 1"/>
    <property type="match status" value="1"/>
</dbReference>
<keyword evidence="4" id="KW-0964">Secreted</keyword>
<protein>
    <recommendedName>
        <fullName evidence="7">Chitinase domain-containing protein 1</fullName>
    </recommendedName>
</protein>
<dbReference type="GO" id="GO:0005764">
    <property type="term" value="C:lysosome"/>
    <property type="evidence" value="ECO:0007669"/>
    <property type="project" value="UniProtKB-SubCell"/>
</dbReference>
<accession>A0A8B7NH64</accession>
<feature type="chain" id="PRO_5034397015" description="Chitinase domain-containing protein 1" evidence="8">
    <location>
        <begin position="28"/>
        <end position="393"/>
    </location>
</feature>
<dbReference type="CDD" id="cd02876">
    <property type="entry name" value="GH18_SI-CLP"/>
    <property type="match status" value="1"/>
</dbReference>
<evidence type="ECO:0000256" key="2">
    <source>
        <dbReference type="ARBA" id="ARBA00004613"/>
    </source>
</evidence>
<dbReference type="GO" id="GO:0005576">
    <property type="term" value="C:extracellular region"/>
    <property type="evidence" value="ECO:0007669"/>
    <property type="project" value="UniProtKB-SubCell"/>
</dbReference>
<dbReference type="SUPFAM" id="SSF51445">
    <property type="entry name" value="(Trans)glycosidases"/>
    <property type="match status" value="1"/>
</dbReference>
<dbReference type="SMART" id="SM00636">
    <property type="entry name" value="Glyco_18"/>
    <property type="match status" value="1"/>
</dbReference>
<dbReference type="InterPro" id="IPR011583">
    <property type="entry name" value="Chitinase_II/V-like_cat"/>
</dbReference>
<sequence length="393" mass="44218">MIPKTIIHHFEVFIFYWIFLLCNSCSAKFESKNKVVLGPQPQTVEERGLVKESIKWKEVVENHGSYYSGQTVSNFTTLAYVTPWNNHGYDVAKLQGHRFSFISPVWLQLRRSPDTGGGGWSITGLHDVDKGWMRDVKKNSGAKPTKIVPRIIFEGWNNAQFQVLVDDRNLRLHLASDLISAIKSQGFDGLVLEVWSQLPARALLATMPAVLADLSSSIRDAGYVSILVIPPALYQGDAPGIFQRAQFQALAPHFDFFSLMTYDYSSFQNPGPNSPLSWMQKCVELIEPDAASSNRKKILLGLNLYGLDHSVTGGNHVLGSQVVQILAEHKPKIKFDDRSVEHFFEYKTKGGRRTVFYPTLFSLQRRLQLAAALGTGLSLWEVGQGLDYFYDLM</sequence>
<dbReference type="GO" id="GO:0008061">
    <property type="term" value="F:chitin binding"/>
    <property type="evidence" value="ECO:0007669"/>
    <property type="project" value="InterPro"/>
</dbReference>